<sequence>MAKKKKFSELTGTQQAGVVALSAVQIALSVWAGKDLKDRPADQVRGSKILWGLALPIQPFGPVGYLVLGRKR</sequence>
<keyword evidence="1" id="KW-0472">Membrane</keyword>
<dbReference type="Proteomes" id="UP001501581">
    <property type="component" value="Unassembled WGS sequence"/>
</dbReference>
<keyword evidence="1" id="KW-0812">Transmembrane</keyword>
<protein>
    <recommendedName>
        <fullName evidence="4">Cardiolipin synthase N-terminal domain-containing protein</fullName>
    </recommendedName>
</protein>
<keyword evidence="1" id="KW-1133">Transmembrane helix</keyword>
<evidence type="ECO:0008006" key="4">
    <source>
        <dbReference type="Google" id="ProtNLM"/>
    </source>
</evidence>
<evidence type="ECO:0000313" key="2">
    <source>
        <dbReference type="EMBL" id="GAA1113763.1"/>
    </source>
</evidence>
<gene>
    <name evidence="2" type="ORF">GCM10009668_39870</name>
</gene>
<organism evidence="2 3">
    <name type="scientific">Nocardioides dubius</name>
    <dbReference type="NCBI Taxonomy" id="317019"/>
    <lineage>
        <taxon>Bacteria</taxon>
        <taxon>Bacillati</taxon>
        <taxon>Actinomycetota</taxon>
        <taxon>Actinomycetes</taxon>
        <taxon>Propionibacteriales</taxon>
        <taxon>Nocardioidaceae</taxon>
        <taxon>Nocardioides</taxon>
    </lineage>
</organism>
<name>A0ABN1U2E7_9ACTN</name>
<comment type="caution">
    <text evidence="2">The sequence shown here is derived from an EMBL/GenBank/DDBJ whole genome shotgun (WGS) entry which is preliminary data.</text>
</comment>
<dbReference type="RefSeq" id="WP_343996672.1">
    <property type="nucleotide sequence ID" value="NZ_BAAALG010000017.1"/>
</dbReference>
<feature type="transmembrane region" description="Helical" evidence="1">
    <location>
        <begin position="48"/>
        <end position="68"/>
    </location>
</feature>
<proteinExistence type="predicted"/>
<accession>A0ABN1U2E7</accession>
<dbReference type="EMBL" id="BAAALG010000017">
    <property type="protein sequence ID" value="GAA1113763.1"/>
    <property type="molecule type" value="Genomic_DNA"/>
</dbReference>
<evidence type="ECO:0000256" key="1">
    <source>
        <dbReference type="SAM" id="Phobius"/>
    </source>
</evidence>
<evidence type="ECO:0000313" key="3">
    <source>
        <dbReference type="Proteomes" id="UP001501581"/>
    </source>
</evidence>
<keyword evidence="3" id="KW-1185">Reference proteome</keyword>
<reference evidence="2 3" key="1">
    <citation type="journal article" date="2019" name="Int. J. Syst. Evol. Microbiol.">
        <title>The Global Catalogue of Microorganisms (GCM) 10K type strain sequencing project: providing services to taxonomists for standard genome sequencing and annotation.</title>
        <authorList>
            <consortium name="The Broad Institute Genomics Platform"/>
            <consortium name="The Broad Institute Genome Sequencing Center for Infectious Disease"/>
            <person name="Wu L."/>
            <person name="Ma J."/>
        </authorList>
    </citation>
    <scope>NUCLEOTIDE SEQUENCE [LARGE SCALE GENOMIC DNA]</scope>
    <source>
        <strain evidence="2 3">JCM 13008</strain>
    </source>
</reference>